<dbReference type="EMBL" id="JACHFQ010000008">
    <property type="protein sequence ID" value="MBB5227064.1"/>
    <property type="molecule type" value="Genomic_DNA"/>
</dbReference>
<dbReference type="RefSeq" id="WP_184660938.1">
    <property type="nucleotide sequence ID" value="NZ_JACHFQ010000008.1"/>
</dbReference>
<dbReference type="AlphaFoldDB" id="A0A7W8GAV1"/>
<comment type="caution">
    <text evidence="1">The sequence shown here is derived from an EMBL/GenBank/DDBJ whole genome shotgun (WGS) entry which is preliminary data.</text>
</comment>
<protein>
    <submittedName>
        <fullName evidence="1">Uncharacterized protein</fullName>
    </submittedName>
</protein>
<sequence>MNIYNTVADLCSLIINSCTEEFFVHYSCISNAEKFRINELVLEKVPLLFETETERLRIFEVHQLSEEDLTEELFENINELSQRFYKNKYYFAIVGLIQILDEALETLLKKKIAEFQADDFSVVLNTNRETTGIGLLPRTSCVWERKHRLSHSYNRMDNFLFNMLLMENTILGELIDKHFFLKKDLFPKFGEKRALKIAATPLRLERRFEVVPYSEDKVQFFKIAYDESDHESENKLVWEKILAASEQESDIVVFPEMLGNPEMTDFITQKLKALSDEERENIPSLIILPSFWEKKGNTVTILDKFGDIICRQSKQNPFRADLNGTGYLEGILSSLVVNIFHYEGIGRIAILICKDFLTTKYMEQLMRCFKLTLIIVPSFSTGSYDFRQSSDLCAHDDCNVVWINTCAALEKGKEQNFENIGYVRKRISRTDDEAQRLCKMPICNGAFKGQCSHKCIYYETISGV</sequence>
<reference evidence="1 2" key="1">
    <citation type="submission" date="2020-08" db="EMBL/GenBank/DDBJ databases">
        <title>Genomic Encyclopedia of Type Strains, Phase IV (KMG-IV): sequencing the most valuable type-strain genomes for metagenomic binning, comparative biology and taxonomic classification.</title>
        <authorList>
            <person name="Goeker M."/>
        </authorList>
    </citation>
    <scope>NUCLEOTIDE SEQUENCE [LARGE SCALE GENOMIC DNA]</scope>
    <source>
        <strain evidence="1 2">DSM 103462</strain>
    </source>
</reference>
<name>A0A7W8GAV1_9SPIR</name>
<proteinExistence type="predicted"/>
<evidence type="ECO:0000313" key="2">
    <source>
        <dbReference type="Proteomes" id="UP000518887"/>
    </source>
</evidence>
<dbReference type="Proteomes" id="UP000518887">
    <property type="component" value="Unassembled WGS sequence"/>
</dbReference>
<organism evidence="1 2">
    <name type="scientific">Treponema ruminis</name>
    <dbReference type="NCBI Taxonomy" id="744515"/>
    <lineage>
        <taxon>Bacteria</taxon>
        <taxon>Pseudomonadati</taxon>
        <taxon>Spirochaetota</taxon>
        <taxon>Spirochaetia</taxon>
        <taxon>Spirochaetales</taxon>
        <taxon>Treponemataceae</taxon>
        <taxon>Treponema</taxon>
    </lineage>
</organism>
<evidence type="ECO:0000313" key="1">
    <source>
        <dbReference type="EMBL" id="MBB5227064.1"/>
    </source>
</evidence>
<keyword evidence="2" id="KW-1185">Reference proteome</keyword>
<dbReference type="SUPFAM" id="SSF56317">
    <property type="entry name" value="Carbon-nitrogen hydrolase"/>
    <property type="match status" value="1"/>
</dbReference>
<dbReference type="Gene3D" id="3.60.110.10">
    <property type="entry name" value="Carbon-nitrogen hydrolase"/>
    <property type="match status" value="1"/>
</dbReference>
<dbReference type="InterPro" id="IPR036526">
    <property type="entry name" value="C-N_Hydrolase_sf"/>
</dbReference>
<accession>A0A7W8GAV1</accession>
<gene>
    <name evidence="1" type="ORF">HNP76_002460</name>
</gene>